<dbReference type="InterPro" id="IPR011701">
    <property type="entry name" value="MFS"/>
</dbReference>
<feature type="transmembrane region" description="Helical" evidence="6">
    <location>
        <begin position="393"/>
        <end position="414"/>
    </location>
</feature>
<keyword evidence="3 6" id="KW-0812">Transmembrane</keyword>
<reference evidence="8 9" key="1">
    <citation type="submission" date="2020-08" db="EMBL/GenBank/DDBJ databases">
        <title>Acidobacteriota in marine sediments use diverse sulfur dissimilation pathways.</title>
        <authorList>
            <person name="Wasmund K."/>
        </authorList>
    </citation>
    <scope>NUCLEOTIDE SEQUENCE [LARGE SCALE GENOMIC DNA]</scope>
    <source>
        <strain evidence="8">MAG AM4</strain>
    </source>
</reference>
<comment type="caution">
    <text evidence="8">The sequence shown here is derived from an EMBL/GenBank/DDBJ whole genome shotgun (WGS) entry which is preliminary data.</text>
</comment>
<accession>A0A8J6XR67</accession>
<feature type="transmembrane region" description="Helical" evidence="6">
    <location>
        <begin position="301"/>
        <end position="320"/>
    </location>
</feature>
<feature type="domain" description="Major facilitator superfamily (MFS) profile" evidence="7">
    <location>
        <begin position="18"/>
        <end position="443"/>
    </location>
</feature>
<feature type="transmembrane region" description="Helical" evidence="6">
    <location>
        <begin position="138"/>
        <end position="160"/>
    </location>
</feature>
<feature type="transmembrane region" description="Helical" evidence="6">
    <location>
        <begin position="356"/>
        <end position="381"/>
    </location>
</feature>
<name>A0A8J6XR67_9BACT</name>
<dbReference type="Gene3D" id="1.20.1250.20">
    <property type="entry name" value="MFS general substrate transporter like domains"/>
    <property type="match status" value="1"/>
</dbReference>
<evidence type="ECO:0000313" key="8">
    <source>
        <dbReference type="EMBL" id="MBD3867012.1"/>
    </source>
</evidence>
<dbReference type="PROSITE" id="PS50850">
    <property type="entry name" value="MFS"/>
    <property type="match status" value="1"/>
</dbReference>
<dbReference type="Proteomes" id="UP000648239">
    <property type="component" value="Unassembled WGS sequence"/>
</dbReference>
<keyword evidence="4 6" id="KW-1133">Transmembrane helix</keyword>
<feature type="transmembrane region" description="Helical" evidence="6">
    <location>
        <begin position="332"/>
        <end position="350"/>
    </location>
</feature>
<dbReference type="GO" id="GO:0022857">
    <property type="term" value="F:transmembrane transporter activity"/>
    <property type="evidence" value="ECO:0007669"/>
    <property type="project" value="InterPro"/>
</dbReference>
<evidence type="ECO:0000259" key="7">
    <source>
        <dbReference type="PROSITE" id="PS50850"/>
    </source>
</evidence>
<evidence type="ECO:0000256" key="1">
    <source>
        <dbReference type="ARBA" id="ARBA00004141"/>
    </source>
</evidence>
<dbReference type="Pfam" id="PF07690">
    <property type="entry name" value="MFS_1"/>
    <property type="match status" value="1"/>
</dbReference>
<feature type="transmembrane region" description="Helical" evidence="6">
    <location>
        <begin position="80"/>
        <end position="102"/>
    </location>
</feature>
<feature type="transmembrane region" description="Helical" evidence="6">
    <location>
        <begin position="172"/>
        <end position="193"/>
    </location>
</feature>
<dbReference type="InterPro" id="IPR020846">
    <property type="entry name" value="MFS_dom"/>
</dbReference>
<evidence type="ECO:0000313" key="9">
    <source>
        <dbReference type="Proteomes" id="UP000648239"/>
    </source>
</evidence>
<evidence type="ECO:0000256" key="2">
    <source>
        <dbReference type="ARBA" id="ARBA00022448"/>
    </source>
</evidence>
<evidence type="ECO:0000256" key="6">
    <source>
        <dbReference type="SAM" id="Phobius"/>
    </source>
</evidence>
<dbReference type="InterPro" id="IPR036259">
    <property type="entry name" value="MFS_trans_sf"/>
</dbReference>
<protein>
    <submittedName>
        <fullName evidence="8">MFS transporter</fullName>
    </submittedName>
</protein>
<dbReference type="AlphaFoldDB" id="A0A8J6XR67"/>
<dbReference type="PANTHER" id="PTHR23504:SF31">
    <property type="entry name" value="MAJOR FACILITATOR SUPERFAMILY DOMAIN-CONTAINING PROTEIN 10"/>
    <property type="match status" value="1"/>
</dbReference>
<gene>
    <name evidence="8" type="ORF">IFK94_02715</name>
</gene>
<feature type="transmembrane region" description="Helical" evidence="6">
    <location>
        <begin position="420"/>
        <end position="439"/>
    </location>
</feature>
<dbReference type="PANTHER" id="PTHR23504">
    <property type="entry name" value="MAJOR FACILITATOR SUPERFAMILY DOMAIN-CONTAINING PROTEIN 10"/>
    <property type="match status" value="1"/>
</dbReference>
<sequence>MSTPKETTEPLDQGGRRALKAVFLTLFLDLIGFSIIFPLFPAMLDWYTTHDADSATLGFFVDLIHNTAWLGAGVGEAVPIVLFGGLLGTVYSLLQFLAAPIWGQLSDRFGRKPILLLCIAGIGLSYVGWLFAGSFLVLILSRILGGIMAGNISAATAAVADTTTDKTRSKGMAIVGIAFGLGFILGPALGGLASLWDLSISLPSVPGLHPFSLPALIALILSVINLLYVARYFRETLPKEKRGTSASQRTINPFRVLQTFQFPGVGTTILAYFAFLVLFSGVEFTLTFLAAERLAYEPMDIGIMFIFIGVVLALVQGGYVRRKAHEVGEKKMAIQGLIAIIPGLALTGTAHSTPWLYAGLFFIAVGSAMATPCLTSLVSLLTPATDQGRILGIFRSMGALSRAVGPIIACVIYWRLGAVTAYGLGAVAMLVPILITLFIPKIQREVSA</sequence>
<feature type="transmembrane region" description="Helical" evidence="6">
    <location>
        <begin position="269"/>
        <end position="289"/>
    </location>
</feature>
<feature type="transmembrane region" description="Helical" evidence="6">
    <location>
        <begin position="114"/>
        <end position="132"/>
    </location>
</feature>
<evidence type="ECO:0000256" key="5">
    <source>
        <dbReference type="ARBA" id="ARBA00023136"/>
    </source>
</evidence>
<evidence type="ECO:0000256" key="3">
    <source>
        <dbReference type="ARBA" id="ARBA00022692"/>
    </source>
</evidence>
<dbReference type="GO" id="GO:0016020">
    <property type="term" value="C:membrane"/>
    <property type="evidence" value="ECO:0007669"/>
    <property type="project" value="UniProtKB-SubCell"/>
</dbReference>
<organism evidence="8 9">
    <name type="scientific">Candidatus Polarisedimenticola svalbardensis</name>
    <dbReference type="NCBI Taxonomy" id="2886004"/>
    <lineage>
        <taxon>Bacteria</taxon>
        <taxon>Pseudomonadati</taxon>
        <taxon>Acidobacteriota</taxon>
        <taxon>Candidatus Polarisedimenticolia</taxon>
        <taxon>Candidatus Polarisedimenticolales</taxon>
        <taxon>Candidatus Polarisedimenticolaceae</taxon>
        <taxon>Candidatus Polarisedimenticola</taxon>
    </lineage>
</organism>
<evidence type="ECO:0000256" key="4">
    <source>
        <dbReference type="ARBA" id="ARBA00022989"/>
    </source>
</evidence>
<comment type="subcellular location">
    <subcellularLocation>
        <location evidence="1">Membrane</location>
        <topology evidence="1">Multi-pass membrane protein</topology>
    </subcellularLocation>
</comment>
<keyword evidence="5 6" id="KW-0472">Membrane</keyword>
<feature type="transmembrane region" description="Helical" evidence="6">
    <location>
        <begin position="21"/>
        <end position="40"/>
    </location>
</feature>
<feature type="transmembrane region" description="Helical" evidence="6">
    <location>
        <begin position="213"/>
        <end position="233"/>
    </location>
</feature>
<proteinExistence type="predicted"/>
<dbReference type="SUPFAM" id="SSF103473">
    <property type="entry name" value="MFS general substrate transporter"/>
    <property type="match status" value="1"/>
</dbReference>
<dbReference type="EMBL" id="JACXWD010000005">
    <property type="protein sequence ID" value="MBD3867012.1"/>
    <property type="molecule type" value="Genomic_DNA"/>
</dbReference>
<keyword evidence="2" id="KW-0813">Transport</keyword>